<feature type="domain" description="Response regulatory" evidence="4">
    <location>
        <begin position="11"/>
        <end position="128"/>
    </location>
</feature>
<dbReference type="Gene3D" id="3.40.50.2300">
    <property type="match status" value="1"/>
</dbReference>
<dbReference type="SMART" id="SM00421">
    <property type="entry name" value="HTH_LUXR"/>
    <property type="match status" value="1"/>
</dbReference>
<reference evidence="6" key="1">
    <citation type="submission" date="2016-10" db="EMBL/GenBank/DDBJ databases">
        <authorList>
            <person name="Varghese N."/>
            <person name="Submissions S."/>
        </authorList>
    </citation>
    <scope>NUCLEOTIDE SEQUENCE [LARGE SCALE GENOMIC DNA]</scope>
    <source>
        <strain evidence="6">DSM 25329</strain>
    </source>
</reference>
<sequence>MNIHPAPRRPTFAIFDTHPVMRMGLAILLRKNFEEAEIVESNNIRDYDQNAGRPEPDLVIYVLHADFEEEGYPSISEIRQKYSGSRVIVYGPEMQPEVIIDYFKKGVNGYLSKYADISEMLICIRSVMGGKRYLGAEHMAFIFEYLIASHTPQRRGDLLTRRQKEVADYLVQGMSTSSIAEKTGLHLSTISTFKAAIFAKVGIDNVLALKEILGLNEN</sequence>
<evidence type="ECO:0000313" key="5">
    <source>
        <dbReference type="EMBL" id="SDG70370.1"/>
    </source>
</evidence>
<dbReference type="SUPFAM" id="SSF52172">
    <property type="entry name" value="CheY-like"/>
    <property type="match status" value="1"/>
</dbReference>
<keyword evidence="6" id="KW-1185">Reference proteome</keyword>
<dbReference type="EMBL" id="FNAN01000022">
    <property type="protein sequence ID" value="SDG70370.1"/>
    <property type="molecule type" value="Genomic_DNA"/>
</dbReference>
<accession>A0A1G7WGN2</accession>
<dbReference type="AlphaFoldDB" id="A0A1G7WGN2"/>
<dbReference type="InterPro" id="IPR051015">
    <property type="entry name" value="EvgA-like"/>
</dbReference>
<dbReference type="InterPro" id="IPR011006">
    <property type="entry name" value="CheY-like_superfamily"/>
</dbReference>
<dbReference type="PROSITE" id="PS00622">
    <property type="entry name" value="HTH_LUXR_1"/>
    <property type="match status" value="1"/>
</dbReference>
<gene>
    <name evidence="5" type="ORF">SAMN04487996_12217</name>
</gene>
<evidence type="ECO:0000259" key="3">
    <source>
        <dbReference type="PROSITE" id="PS50043"/>
    </source>
</evidence>
<proteinExistence type="predicted"/>
<dbReference type="OrthoDB" id="941719at2"/>
<dbReference type="PROSITE" id="PS50043">
    <property type="entry name" value="HTH_LUXR_2"/>
    <property type="match status" value="1"/>
</dbReference>
<dbReference type="PRINTS" id="PR00038">
    <property type="entry name" value="HTHLUXR"/>
</dbReference>
<dbReference type="InterPro" id="IPR016032">
    <property type="entry name" value="Sig_transdc_resp-reg_C-effctor"/>
</dbReference>
<dbReference type="Proteomes" id="UP000198748">
    <property type="component" value="Unassembled WGS sequence"/>
</dbReference>
<dbReference type="InterPro" id="IPR000792">
    <property type="entry name" value="Tscrpt_reg_LuxR_C"/>
</dbReference>
<dbReference type="PANTHER" id="PTHR45566">
    <property type="entry name" value="HTH-TYPE TRANSCRIPTIONAL REGULATOR YHJB-RELATED"/>
    <property type="match status" value="1"/>
</dbReference>
<dbReference type="STRING" id="659014.SAMN04487996_12217"/>
<evidence type="ECO:0000259" key="4">
    <source>
        <dbReference type="PROSITE" id="PS50110"/>
    </source>
</evidence>
<dbReference type="PROSITE" id="PS50110">
    <property type="entry name" value="RESPONSE_REGULATORY"/>
    <property type="match status" value="1"/>
</dbReference>
<dbReference type="InterPro" id="IPR001789">
    <property type="entry name" value="Sig_transdc_resp-reg_receiver"/>
</dbReference>
<organism evidence="5 6">
    <name type="scientific">Dyadobacter soli</name>
    <dbReference type="NCBI Taxonomy" id="659014"/>
    <lineage>
        <taxon>Bacteria</taxon>
        <taxon>Pseudomonadati</taxon>
        <taxon>Bacteroidota</taxon>
        <taxon>Cytophagia</taxon>
        <taxon>Cytophagales</taxon>
        <taxon>Spirosomataceae</taxon>
        <taxon>Dyadobacter</taxon>
    </lineage>
</organism>
<dbReference type="Pfam" id="PF00196">
    <property type="entry name" value="GerE"/>
    <property type="match status" value="1"/>
</dbReference>
<dbReference type="GO" id="GO:0003677">
    <property type="term" value="F:DNA binding"/>
    <property type="evidence" value="ECO:0007669"/>
    <property type="project" value="UniProtKB-KW"/>
</dbReference>
<keyword evidence="1 5" id="KW-0238">DNA-binding</keyword>
<evidence type="ECO:0000313" key="6">
    <source>
        <dbReference type="Proteomes" id="UP000198748"/>
    </source>
</evidence>
<evidence type="ECO:0000256" key="1">
    <source>
        <dbReference type="ARBA" id="ARBA00023125"/>
    </source>
</evidence>
<dbReference type="SUPFAM" id="SSF46894">
    <property type="entry name" value="C-terminal effector domain of the bipartite response regulators"/>
    <property type="match status" value="1"/>
</dbReference>
<comment type="caution">
    <text evidence="2">Lacks conserved residue(s) required for the propagation of feature annotation.</text>
</comment>
<dbReference type="GO" id="GO:0000160">
    <property type="term" value="P:phosphorelay signal transduction system"/>
    <property type="evidence" value="ECO:0007669"/>
    <property type="project" value="InterPro"/>
</dbReference>
<evidence type="ECO:0000256" key="2">
    <source>
        <dbReference type="PROSITE-ProRule" id="PRU00169"/>
    </source>
</evidence>
<feature type="domain" description="HTH luxR-type" evidence="3">
    <location>
        <begin position="152"/>
        <end position="216"/>
    </location>
</feature>
<name>A0A1G7WGN2_9BACT</name>
<dbReference type="GO" id="GO:0006355">
    <property type="term" value="P:regulation of DNA-templated transcription"/>
    <property type="evidence" value="ECO:0007669"/>
    <property type="project" value="InterPro"/>
</dbReference>
<dbReference type="PANTHER" id="PTHR45566:SF1">
    <property type="entry name" value="HTH-TYPE TRANSCRIPTIONAL REGULATOR YHJB-RELATED"/>
    <property type="match status" value="1"/>
</dbReference>
<protein>
    <submittedName>
        <fullName evidence="5">DNA-binding response regulator, NarL/FixJ family, contains REC and HTH domains</fullName>
    </submittedName>
</protein>